<gene>
    <name evidence="1" type="ORF">SD77_0582</name>
</gene>
<reference evidence="1 2" key="1">
    <citation type="submission" date="2015-01" db="EMBL/GenBank/DDBJ databases">
        <title>Genome Assembly of Bacillus badius MTCC 1458.</title>
        <authorList>
            <person name="Verma A."/>
            <person name="Khatri I."/>
            <person name="Mual P."/>
            <person name="Subramanian S."/>
            <person name="Krishnamurthi S."/>
        </authorList>
    </citation>
    <scope>NUCLEOTIDE SEQUENCE [LARGE SCALE GENOMIC DNA]</scope>
    <source>
        <strain evidence="1 2">MTCC 1458</strain>
    </source>
</reference>
<evidence type="ECO:0008006" key="3">
    <source>
        <dbReference type="Google" id="ProtNLM"/>
    </source>
</evidence>
<proteinExistence type="predicted"/>
<evidence type="ECO:0000313" key="2">
    <source>
        <dbReference type="Proteomes" id="UP000031982"/>
    </source>
</evidence>
<sequence length="52" mass="5973">MIELNYSPSQLLELYNAPRPFKALLYASIGYRLEMLAEEAKKAEQERLKGGK</sequence>
<keyword evidence="2" id="KW-1185">Reference proteome</keyword>
<comment type="caution">
    <text evidence="1">The sequence shown here is derived from an EMBL/GenBank/DDBJ whole genome shotgun (WGS) entry which is preliminary data.</text>
</comment>
<organism evidence="1 2">
    <name type="scientific">Bacillus badius</name>
    <dbReference type="NCBI Taxonomy" id="1455"/>
    <lineage>
        <taxon>Bacteria</taxon>
        <taxon>Bacillati</taxon>
        <taxon>Bacillota</taxon>
        <taxon>Bacilli</taxon>
        <taxon>Bacillales</taxon>
        <taxon>Bacillaceae</taxon>
        <taxon>Pseudobacillus</taxon>
    </lineage>
</organism>
<dbReference type="EMBL" id="JXLP01000001">
    <property type="protein sequence ID" value="KIL80734.1"/>
    <property type="molecule type" value="Genomic_DNA"/>
</dbReference>
<accession>A0ABR5B167</accession>
<protein>
    <recommendedName>
        <fullName evidence="3">Phage protein</fullName>
    </recommendedName>
</protein>
<evidence type="ECO:0000313" key="1">
    <source>
        <dbReference type="EMBL" id="KIL80734.1"/>
    </source>
</evidence>
<dbReference type="RefSeq" id="WP_231557135.1">
    <property type="nucleotide sequence ID" value="NZ_JARTHD010000006.1"/>
</dbReference>
<name>A0ABR5B167_BACBA</name>
<dbReference type="Proteomes" id="UP000031982">
    <property type="component" value="Unassembled WGS sequence"/>
</dbReference>